<sequence length="96" mass="10993">MSDIFWAILLLFAGSVLGVITICLCMAGRDEDSESEIMVMDQAREILNLRLENEYLHMWQAEVRESIDQMKPPEGFPPVYCHAYNDTVEAVKKIVN</sequence>
<comment type="caution">
    <text evidence="1">The sequence shown here is derived from an EMBL/GenBank/DDBJ whole genome shotgun (WGS) entry which is preliminary data.</text>
</comment>
<dbReference type="EMBL" id="JACOPB010000035">
    <property type="protein sequence ID" value="MBC5712420.1"/>
    <property type="molecule type" value="Genomic_DNA"/>
</dbReference>
<keyword evidence="2" id="KW-1185">Reference proteome</keyword>
<dbReference type="Proteomes" id="UP000634672">
    <property type="component" value="Unassembled WGS sequence"/>
</dbReference>
<dbReference type="Pfam" id="PF12664">
    <property type="entry name" value="DUF3789"/>
    <property type="match status" value="1"/>
</dbReference>
<organism evidence="1 2">
    <name type="scientific">Hungatella hominis</name>
    <dbReference type="NCBI Taxonomy" id="2763050"/>
    <lineage>
        <taxon>Bacteria</taxon>
        <taxon>Bacillati</taxon>
        <taxon>Bacillota</taxon>
        <taxon>Clostridia</taxon>
        <taxon>Lachnospirales</taxon>
        <taxon>Lachnospiraceae</taxon>
        <taxon>Hungatella</taxon>
    </lineage>
</organism>
<proteinExistence type="predicted"/>
<name>A0ABR7HGY5_9FIRM</name>
<evidence type="ECO:0000313" key="2">
    <source>
        <dbReference type="Proteomes" id="UP000634672"/>
    </source>
</evidence>
<dbReference type="InterPro" id="IPR024522">
    <property type="entry name" value="DUF3789"/>
</dbReference>
<dbReference type="RefSeq" id="WP_187024837.1">
    <property type="nucleotide sequence ID" value="NZ_JACOPB010000035.1"/>
</dbReference>
<evidence type="ECO:0000313" key="1">
    <source>
        <dbReference type="EMBL" id="MBC5712420.1"/>
    </source>
</evidence>
<reference evidence="1 2" key="1">
    <citation type="submission" date="2020-08" db="EMBL/GenBank/DDBJ databases">
        <title>Genome public.</title>
        <authorList>
            <person name="Liu C."/>
            <person name="Sun Q."/>
        </authorList>
    </citation>
    <scope>NUCLEOTIDE SEQUENCE [LARGE SCALE GENOMIC DNA]</scope>
    <source>
        <strain evidence="1 2">NSJ-66</strain>
    </source>
</reference>
<accession>A0ABR7HGY5</accession>
<protein>
    <submittedName>
        <fullName evidence="1">DUF3789 domain-containing protein</fullName>
    </submittedName>
</protein>
<gene>
    <name evidence="1" type="ORF">H8S75_31460</name>
</gene>